<feature type="compositionally biased region" description="Basic residues" evidence="1">
    <location>
        <begin position="198"/>
        <end position="223"/>
    </location>
</feature>
<feature type="chain" id="PRO_5039413308" evidence="2">
    <location>
        <begin position="16"/>
        <end position="357"/>
    </location>
</feature>
<dbReference type="EMBL" id="JAPCXC010000007">
    <property type="protein sequence ID" value="KAJ1612422.1"/>
    <property type="molecule type" value="Genomic_DNA"/>
</dbReference>
<sequence length="357" mass="40137">MRFGLILVLMSVFLALDIIYLSPVLNPQIQRVESIRDMILNDVLTQMNLTNETVLKDEKTKLYMIYINETSADEHDKCMDEISTLKFVNQTHICYVLGDKNSKILEEISNIIHAGKNSTEKINLDDLYNVKNISEILDKVDSEVNVSNTSTALEEKPSFRSLASFHDLTSNEINYRRNYLKRRYFDEVDESKLSEKEKKKRKKRRKKLKKREKELRNKRKKYKSPLDKLRSTIKWMACIEISMAVCSCCLNVVQAFVIPFISPIPLGARIQPVAGMGARGFEDYGFYPNSGIQGNCAYNTMQFNMGNTNANNIGLNGNCNSRFGGGIGGGIGSGIGSSIGNALRGGGGNLIGNNFVR</sequence>
<protein>
    <submittedName>
        <fullName evidence="3">Signal peptide-containing protein</fullName>
    </submittedName>
</protein>
<accession>A0A9D5HYT6</accession>
<dbReference type="Proteomes" id="UP001067231">
    <property type="component" value="Unassembled WGS sequence"/>
</dbReference>
<feature type="region of interest" description="Disordered" evidence="1">
    <location>
        <begin position="195"/>
        <end position="223"/>
    </location>
</feature>
<keyword evidence="2" id="KW-0732">Signal</keyword>
<gene>
    <name evidence="3" type="ORF">OJ253_561</name>
</gene>
<proteinExistence type="predicted"/>
<evidence type="ECO:0000256" key="1">
    <source>
        <dbReference type="SAM" id="MobiDB-lite"/>
    </source>
</evidence>
<comment type="caution">
    <text evidence="3">The sequence shown here is derived from an EMBL/GenBank/DDBJ whole genome shotgun (WGS) entry which is preliminary data.</text>
</comment>
<organism evidence="3">
    <name type="scientific">Cryptosporidium canis</name>
    <dbReference type="NCBI Taxonomy" id="195482"/>
    <lineage>
        <taxon>Eukaryota</taxon>
        <taxon>Sar</taxon>
        <taxon>Alveolata</taxon>
        <taxon>Apicomplexa</taxon>
        <taxon>Conoidasida</taxon>
        <taxon>Coccidia</taxon>
        <taxon>Eucoccidiorida</taxon>
        <taxon>Eimeriorina</taxon>
        <taxon>Cryptosporidiidae</taxon>
        <taxon>Cryptosporidium</taxon>
    </lineage>
</organism>
<evidence type="ECO:0000313" key="3">
    <source>
        <dbReference type="EMBL" id="KAJ1612422.1"/>
    </source>
</evidence>
<dbReference type="OrthoDB" id="343050at2759"/>
<evidence type="ECO:0000256" key="2">
    <source>
        <dbReference type="SAM" id="SignalP"/>
    </source>
</evidence>
<name>A0A9D5HYT6_9CRYT</name>
<reference evidence="3" key="1">
    <citation type="submission" date="2022-10" db="EMBL/GenBank/DDBJ databases">
        <title>Adaptive evolution leads to modifications in subtelomeric GC content in a zoonotic Cryptosporidium species.</title>
        <authorList>
            <person name="Li J."/>
            <person name="Feng Y."/>
            <person name="Xiao L."/>
        </authorList>
    </citation>
    <scope>NUCLEOTIDE SEQUENCE</scope>
    <source>
        <strain evidence="3">33844</strain>
    </source>
</reference>
<dbReference type="AlphaFoldDB" id="A0A9D5HYT6"/>
<feature type="signal peptide" evidence="2">
    <location>
        <begin position="1"/>
        <end position="15"/>
    </location>
</feature>